<evidence type="ECO:0000256" key="1">
    <source>
        <dbReference type="SAM" id="MobiDB-lite"/>
    </source>
</evidence>
<dbReference type="EMBL" id="HBEX01000296">
    <property type="protein sequence ID" value="CAD8595360.1"/>
    <property type="molecule type" value="Transcribed_RNA"/>
</dbReference>
<feature type="region of interest" description="Disordered" evidence="1">
    <location>
        <begin position="68"/>
        <end position="186"/>
    </location>
</feature>
<reference evidence="2" key="1">
    <citation type="submission" date="2021-01" db="EMBL/GenBank/DDBJ databases">
        <authorList>
            <person name="Corre E."/>
            <person name="Pelletier E."/>
            <person name="Niang G."/>
            <person name="Scheremetjew M."/>
            <person name="Finn R."/>
            <person name="Kale V."/>
            <person name="Holt S."/>
            <person name="Cochrane G."/>
            <person name="Meng A."/>
            <person name="Brown T."/>
            <person name="Cohen L."/>
        </authorList>
    </citation>
    <scope>NUCLEOTIDE SEQUENCE</scope>
</reference>
<feature type="compositionally biased region" description="Basic and acidic residues" evidence="1">
    <location>
        <begin position="92"/>
        <end position="108"/>
    </location>
</feature>
<name>A0A7S0KX28_9STRA</name>
<evidence type="ECO:0000313" key="2">
    <source>
        <dbReference type="EMBL" id="CAD8595360.1"/>
    </source>
</evidence>
<proteinExistence type="predicted"/>
<dbReference type="AlphaFoldDB" id="A0A7S0KX28"/>
<gene>
    <name evidence="2" type="ORF">AGLA0713_LOCUS188</name>
</gene>
<feature type="region of interest" description="Disordered" evidence="1">
    <location>
        <begin position="244"/>
        <end position="335"/>
    </location>
</feature>
<feature type="compositionally biased region" description="Basic and acidic residues" evidence="1">
    <location>
        <begin position="174"/>
        <end position="183"/>
    </location>
</feature>
<accession>A0A7S0KX28</accession>
<feature type="compositionally biased region" description="Basic and acidic residues" evidence="1">
    <location>
        <begin position="268"/>
        <end position="281"/>
    </location>
</feature>
<feature type="region of interest" description="Disordered" evidence="1">
    <location>
        <begin position="24"/>
        <end position="48"/>
    </location>
</feature>
<feature type="compositionally biased region" description="Polar residues" evidence="1">
    <location>
        <begin position="124"/>
        <end position="134"/>
    </location>
</feature>
<sequence>MTVDIPSITASARDKFQGMWSSIRDAVSNPDEENSNSMNPSKSLSKLTDAAPATIDKVLTTMFGSCTTLIPEDDDFDEKQPSLKTSSTQSDSPEKPNARKNFKVDTVRNRAVQVVNSLRGGHATNEQQQQSQAKGHQDDLGPFKVTTPTRGGVPSPPPPPLGRTKASPEQSIPEIEHGEHSFDDGISAISAYTLEEMAKQDEVRKSTLVVRNRSGESFERIMEGNMSTESSLMTGLKMISEDDGADRLGAAPSPFMRARSAATKSTKSSHEFENAWKRDEEQFWNDEAGRPSSRHSPGWRRDMRNKSQSRGSELDRNRTVSTANSSQIDGEELFPSEEMLHANRLVQDNIISATGHDPDRIVTDDNLLIHQDAEIGEI</sequence>
<protein>
    <submittedName>
        <fullName evidence="2">Uncharacterized protein</fullName>
    </submittedName>
</protein>
<feature type="compositionally biased region" description="Polar residues" evidence="1">
    <location>
        <begin position="35"/>
        <end position="46"/>
    </location>
</feature>
<organism evidence="2">
    <name type="scientific">Asterionellopsis glacialis</name>
    <dbReference type="NCBI Taxonomy" id="33640"/>
    <lineage>
        <taxon>Eukaryota</taxon>
        <taxon>Sar</taxon>
        <taxon>Stramenopiles</taxon>
        <taxon>Ochrophyta</taxon>
        <taxon>Bacillariophyta</taxon>
        <taxon>Fragilariophyceae</taxon>
        <taxon>Fragilariophycidae</taxon>
        <taxon>Fragilariales</taxon>
        <taxon>Fragilariaceae</taxon>
        <taxon>Asterionellopsis</taxon>
    </lineage>
</organism>
<feature type="compositionally biased region" description="Polar residues" evidence="1">
    <location>
        <begin position="319"/>
        <end position="328"/>
    </location>
</feature>
<feature type="compositionally biased region" description="Polar residues" evidence="1">
    <location>
        <begin position="82"/>
        <end position="91"/>
    </location>
</feature>
<feature type="compositionally biased region" description="Low complexity" evidence="1">
    <location>
        <begin position="257"/>
        <end position="266"/>
    </location>
</feature>